<dbReference type="STRING" id="1123501.Wenmar_03679"/>
<dbReference type="HAMAP" id="MF_01430">
    <property type="entry name" value="OM_assembly_BamA"/>
    <property type="match status" value="1"/>
</dbReference>
<keyword evidence="6 8" id="KW-0472">Membrane</keyword>
<dbReference type="GO" id="GO:0043165">
    <property type="term" value="P:Gram-negative-bacterium-type cell outer membrane assembly"/>
    <property type="evidence" value="ECO:0007669"/>
    <property type="project" value="UniProtKB-UniRule"/>
</dbReference>
<dbReference type="PANTHER" id="PTHR12815">
    <property type="entry name" value="SORTING AND ASSEMBLY MACHINERY SAMM50 PROTEIN FAMILY MEMBER"/>
    <property type="match status" value="1"/>
</dbReference>
<protein>
    <recommendedName>
        <fullName evidence="8 9">Outer membrane protein assembly factor BamA</fullName>
    </recommendedName>
</protein>
<dbReference type="PIRSF" id="PIRSF006076">
    <property type="entry name" value="OM_assembly_OMP85"/>
    <property type="match status" value="1"/>
</dbReference>
<keyword evidence="3 8" id="KW-0812">Transmembrane</keyword>
<dbReference type="InterPro" id="IPR034746">
    <property type="entry name" value="POTRA"/>
</dbReference>
<accession>A0A0D0NHE0</accession>
<evidence type="ECO:0000256" key="2">
    <source>
        <dbReference type="ARBA" id="ARBA00022452"/>
    </source>
</evidence>
<evidence type="ECO:0000256" key="6">
    <source>
        <dbReference type="ARBA" id="ARBA00023136"/>
    </source>
</evidence>
<evidence type="ECO:0000313" key="11">
    <source>
        <dbReference type="EMBL" id="KIQ67720.1"/>
    </source>
</evidence>
<keyword evidence="2 8" id="KW-1134">Transmembrane beta strand</keyword>
<dbReference type="Gene3D" id="2.40.160.50">
    <property type="entry name" value="membrane protein fhac: a member of the omp85/tpsb transporter family"/>
    <property type="match status" value="1"/>
</dbReference>
<evidence type="ECO:0000256" key="3">
    <source>
        <dbReference type="ARBA" id="ARBA00022692"/>
    </source>
</evidence>
<evidence type="ECO:0000256" key="8">
    <source>
        <dbReference type="HAMAP-Rule" id="MF_01430"/>
    </source>
</evidence>
<evidence type="ECO:0000256" key="7">
    <source>
        <dbReference type="ARBA" id="ARBA00023237"/>
    </source>
</evidence>
<dbReference type="Proteomes" id="UP000035100">
    <property type="component" value="Unassembled WGS sequence"/>
</dbReference>
<comment type="subunit">
    <text evidence="8">Part of the Bam complex.</text>
</comment>
<gene>
    <name evidence="8" type="primary">bamA</name>
    <name evidence="11" type="ORF">Wenmar_03679</name>
</gene>
<dbReference type="InterPro" id="IPR023707">
    <property type="entry name" value="OM_assembly_BamA"/>
</dbReference>
<keyword evidence="5 8" id="KW-0677">Repeat</keyword>
<dbReference type="InterPro" id="IPR039910">
    <property type="entry name" value="D15-like"/>
</dbReference>
<comment type="similarity">
    <text evidence="8">Belongs to the BamA family.</text>
</comment>
<keyword evidence="7 8" id="KW-0998">Cell outer membrane</keyword>
<evidence type="ECO:0000256" key="1">
    <source>
        <dbReference type="ARBA" id="ARBA00004370"/>
    </source>
</evidence>
<reference evidence="11 12" key="1">
    <citation type="submission" date="2013-01" db="EMBL/GenBank/DDBJ databases">
        <authorList>
            <person name="Fiebig A."/>
            <person name="Goeker M."/>
            <person name="Klenk H.-P.P."/>
        </authorList>
    </citation>
    <scope>NUCLEOTIDE SEQUENCE [LARGE SCALE GENOMIC DNA]</scope>
    <source>
        <strain evidence="11 12">DSM 24838</strain>
    </source>
</reference>
<organism evidence="11 12">
    <name type="scientific">Wenxinia marina DSM 24838</name>
    <dbReference type="NCBI Taxonomy" id="1123501"/>
    <lineage>
        <taxon>Bacteria</taxon>
        <taxon>Pseudomonadati</taxon>
        <taxon>Pseudomonadota</taxon>
        <taxon>Alphaproteobacteria</taxon>
        <taxon>Rhodobacterales</taxon>
        <taxon>Roseobacteraceae</taxon>
        <taxon>Wenxinia</taxon>
    </lineage>
</organism>
<feature type="domain" description="POTRA" evidence="10">
    <location>
        <begin position="104"/>
        <end position="181"/>
    </location>
</feature>
<evidence type="ECO:0000256" key="4">
    <source>
        <dbReference type="ARBA" id="ARBA00022729"/>
    </source>
</evidence>
<keyword evidence="4 8" id="KW-0732">Signal</keyword>
<evidence type="ECO:0000259" key="10">
    <source>
        <dbReference type="PROSITE" id="PS51779"/>
    </source>
</evidence>
<dbReference type="GO" id="GO:0051205">
    <property type="term" value="P:protein insertion into membrane"/>
    <property type="evidence" value="ECO:0007669"/>
    <property type="project" value="UniProtKB-UniRule"/>
</dbReference>
<proteinExistence type="inferred from homology"/>
<dbReference type="InterPro" id="IPR000184">
    <property type="entry name" value="Bac_surfAg_D15"/>
</dbReference>
<dbReference type="PROSITE" id="PS51779">
    <property type="entry name" value="POTRA"/>
    <property type="match status" value="3"/>
</dbReference>
<feature type="domain" description="POTRA" evidence="10">
    <location>
        <begin position="357"/>
        <end position="430"/>
    </location>
</feature>
<evidence type="ECO:0000256" key="9">
    <source>
        <dbReference type="NCBIfam" id="TIGR03303"/>
    </source>
</evidence>
<comment type="caution">
    <text evidence="11">The sequence shown here is derived from an EMBL/GenBank/DDBJ whole genome shotgun (WGS) entry which is preliminary data.</text>
</comment>
<feature type="domain" description="POTRA" evidence="10">
    <location>
        <begin position="36"/>
        <end position="103"/>
    </location>
</feature>
<dbReference type="NCBIfam" id="TIGR03303">
    <property type="entry name" value="OM_YaeT"/>
    <property type="match status" value="1"/>
</dbReference>
<dbReference type="PATRIC" id="fig|1123501.6.peg.3806"/>
<dbReference type="Gene3D" id="3.10.20.310">
    <property type="entry name" value="membrane protein fhac"/>
    <property type="match status" value="5"/>
</dbReference>
<dbReference type="AlphaFoldDB" id="A0A0D0NHE0"/>
<evidence type="ECO:0000256" key="5">
    <source>
        <dbReference type="ARBA" id="ARBA00022737"/>
    </source>
</evidence>
<dbReference type="GO" id="GO:0009279">
    <property type="term" value="C:cell outer membrane"/>
    <property type="evidence" value="ECO:0007669"/>
    <property type="project" value="UniProtKB-SubCell"/>
</dbReference>
<dbReference type="InterPro" id="IPR010827">
    <property type="entry name" value="BamA/TamA_POTRA"/>
</dbReference>
<dbReference type="PANTHER" id="PTHR12815:SF23">
    <property type="entry name" value="OUTER MEMBRANE PROTEIN ASSEMBLY FACTOR BAMA"/>
    <property type="match status" value="1"/>
</dbReference>
<dbReference type="eggNOG" id="COG4775">
    <property type="taxonomic scope" value="Bacteria"/>
</dbReference>
<dbReference type="OrthoDB" id="9803054at2"/>
<keyword evidence="12" id="KW-1185">Reference proteome</keyword>
<name>A0A0D0NHE0_9RHOB</name>
<dbReference type="Pfam" id="PF01103">
    <property type="entry name" value="Omp85"/>
    <property type="match status" value="1"/>
</dbReference>
<sequence length="769" mass="85027">MAQDDGRGRGLAQRVARSAIVVAATIWAGAAAAQSYSFSSVRIEGNQLIEDGTILTYLGIGRGEAVSGGQINAAAQRLRETGLFAEVDVIPQGGTLVVQVAEYPTIARINFEGNARLGDEQLAAAISSIERRVYSPTRAEADAAAITEAYAVQGRINATVRPVIIPRDGNQVDLVFEIFEGAVSEIERVSFVGNRAFSDGRLRGVLETKQAGLLRALIQRDTFDPQRLDFDQQVLTDFYRSRGYADMEVQSVDVQLTRERDAYLITFNVNEGQQYRIGRVDVATEVPEANIADYAAELRPQEGAVYSPDIVDNNVERLERLAVRQGIDFVRVDPRITRNPASGTLDITYTLVRGERIFVERIDIEGNNTTLDRVIRAQFRTVEGDPLNPRAIRESANRIRALGYFADVQVDTRPGSSEDQVVVDVDVEERPTGSLSFGANYNSDNGVSLVASFSERNFLGRGQSLDFRLNAGRRSQVFSFGFGEPNFLGRDLNFGFDLAYRRTDNDSALYDTDSFRIAPSLQFPISERGSLQVFYATEYTDITDVSEEASPLIQAEAAEGGIWTQALGYSYSWDSRRDGLDESTRFLLRFGQEFGVGDVQYIRTTALATAETRVFREDVVLRATIEGGLLDYNDGASRVTDRYFLGSRYLRGFDTRGIGPRDANTLDALGGNKYAVARLEAEFPLGLPEEYGISGGVFVDYGSVWDVGDLRGLDEGDVLYNDFTPRAVVGASLFWTTPLGPLRFNFTEALQSEEFDETRNFDITIATQF</sequence>
<dbReference type="RefSeq" id="WP_018302452.1">
    <property type="nucleotide sequence ID" value="NZ_KB902284.1"/>
</dbReference>
<comment type="function">
    <text evidence="8">Part of the outer membrane protein assembly complex, which is involved in assembly and insertion of beta-barrel proteins into the outer membrane.</text>
</comment>
<comment type="subcellular location">
    <subcellularLocation>
        <location evidence="8">Cell outer membrane</location>
    </subcellularLocation>
    <subcellularLocation>
        <location evidence="1">Membrane</location>
    </subcellularLocation>
</comment>
<dbReference type="Pfam" id="PF07244">
    <property type="entry name" value="POTRA"/>
    <property type="match status" value="4"/>
</dbReference>
<evidence type="ECO:0000313" key="12">
    <source>
        <dbReference type="Proteomes" id="UP000035100"/>
    </source>
</evidence>
<dbReference type="EMBL" id="AONG01000020">
    <property type="protein sequence ID" value="KIQ67720.1"/>
    <property type="molecule type" value="Genomic_DNA"/>
</dbReference>